<dbReference type="PANTHER" id="PTHR46481">
    <property type="entry name" value="ZINC FINGER BED DOMAIN-CONTAINING PROTEIN 4"/>
    <property type="match status" value="1"/>
</dbReference>
<protein>
    <recommendedName>
        <fullName evidence="6">HAT C-terminal dimerisation domain-containing protein</fullName>
    </recommendedName>
</protein>
<dbReference type="HOGENOM" id="CLU_009123_11_0_1"/>
<accession>A0A0D0ACC6</accession>
<dbReference type="InterPro" id="IPR012337">
    <property type="entry name" value="RNaseH-like_sf"/>
</dbReference>
<feature type="non-terminal residue" evidence="7">
    <location>
        <position position="118"/>
    </location>
</feature>
<keyword evidence="8" id="KW-1185">Reference proteome</keyword>
<dbReference type="GO" id="GO:0046983">
    <property type="term" value="F:protein dimerization activity"/>
    <property type="evidence" value="ECO:0007669"/>
    <property type="project" value="InterPro"/>
</dbReference>
<comment type="subcellular location">
    <subcellularLocation>
        <location evidence="1">Nucleus</location>
    </subcellularLocation>
</comment>
<gene>
    <name evidence="7" type="ORF">CY34DRAFT_102568</name>
</gene>
<evidence type="ECO:0000259" key="6">
    <source>
        <dbReference type="Pfam" id="PF05699"/>
    </source>
</evidence>
<dbReference type="STRING" id="930992.A0A0D0ACC6"/>
<evidence type="ECO:0000256" key="2">
    <source>
        <dbReference type="ARBA" id="ARBA00022723"/>
    </source>
</evidence>
<dbReference type="InterPro" id="IPR008906">
    <property type="entry name" value="HATC_C_dom"/>
</dbReference>
<evidence type="ECO:0000256" key="5">
    <source>
        <dbReference type="ARBA" id="ARBA00023242"/>
    </source>
</evidence>
<keyword evidence="3" id="KW-0863">Zinc-finger</keyword>
<keyword evidence="4" id="KW-0862">Zinc</keyword>
<sequence>NELDRYLGADIEYVEDPLAWWYEWRNIYLHLSHMALDYLTIPATSVDVEHLFSHGRLFLSHVHSRLSAESTRMLLCLGYWSELNLVKMEDVMSVMTLADLQGEEEQELDNGWDVINID</sequence>
<dbReference type="GO" id="GO:0008270">
    <property type="term" value="F:zinc ion binding"/>
    <property type="evidence" value="ECO:0007669"/>
    <property type="project" value="UniProtKB-KW"/>
</dbReference>
<evidence type="ECO:0000256" key="3">
    <source>
        <dbReference type="ARBA" id="ARBA00022771"/>
    </source>
</evidence>
<keyword evidence="5" id="KW-0539">Nucleus</keyword>
<reference evidence="8" key="2">
    <citation type="submission" date="2015-01" db="EMBL/GenBank/DDBJ databases">
        <title>Evolutionary Origins and Diversification of the Mycorrhizal Mutualists.</title>
        <authorList>
            <consortium name="DOE Joint Genome Institute"/>
            <consortium name="Mycorrhizal Genomics Consortium"/>
            <person name="Kohler A."/>
            <person name="Kuo A."/>
            <person name="Nagy L.G."/>
            <person name="Floudas D."/>
            <person name="Copeland A."/>
            <person name="Barry K.W."/>
            <person name="Cichocki N."/>
            <person name="Veneault-Fourrey C."/>
            <person name="LaButti K."/>
            <person name="Lindquist E.A."/>
            <person name="Lipzen A."/>
            <person name="Lundell T."/>
            <person name="Morin E."/>
            <person name="Murat C."/>
            <person name="Riley R."/>
            <person name="Ohm R."/>
            <person name="Sun H."/>
            <person name="Tunlid A."/>
            <person name="Henrissat B."/>
            <person name="Grigoriev I.V."/>
            <person name="Hibbett D.S."/>
            <person name="Martin F."/>
        </authorList>
    </citation>
    <scope>NUCLEOTIDE SEQUENCE [LARGE SCALE GENOMIC DNA]</scope>
    <source>
        <strain evidence="8">UH-Slu-Lm8-n1</strain>
    </source>
</reference>
<dbReference type="InParanoid" id="A0A0D0ACC6"/>
<dbReference type="InterPro" id="IPR052035">
    <property type="entry name" value="ZnF_BED_domain_contain"/>
</dbReference>
<dbReference type="EMBL" id="KN836557">
    <property type="protein sequence ID" value="KIK31887.1"/>
    <property type="molecule type" value="Genomic_DNA"/>
</dbReference>
<organism evidence="7 8">
    <name type="scientific">Suillus luteus UH-Slu-Lm8-n1</name>
    <dbReference type="NCBI Taxonomy" id="930992"/>
    <lineage>
        <taxon>Eukaryota</taxon>
        <taxon>Fungi</taxon>
        <taxon>Dikarya</taxon>
        <taxon>Basidiomycota</taxon>
        <taxon>Agaricomycotina</taxon>
        <taxon>Agaricomycetes</taxon>
        <taxon>Agaricomycetidae</taxon>
        <taxon>Boletales</taxon>
        <taxon>Suillineae</taxon>
        <taxon>Suillaceae</taxon>
        <taxon>Suillus</taxon>
    </lineage>
</organism>
<dbReference type="SUPFAM" id="SSF53098">
    <property type="entry name" value="Ribonuclease H-like"/>
    <property type="match status" value="1"/>
</dbReference>
<evidence type="ECO:0000313" key="8">
    <source>
        <dbReference type="Proteomes" id="UP000054485"/>
    </source>
</evidence>
<dbReference type="GO" id="GO:0005634">
    <property type="term" value="C:nucleus"/>
    <property type="evidence" value="ECO:0007669"/>
    <property type="project" value="UniProtKB-SubCell"/>
</dbReference>
<evidence type="ECO:0000256" key="4">
    <source>
        <dbReference type="ARBA" id="ARBA00022833"/>
    </source>
</evidence>
<dbReference type="AlphaFoldDB" id="A0A0D0ACC6"/>
<dbReference type="Pfam" id="PF05699">
    <property type="entry name" value="Dimer_Tnp_hAT"/>
    <property type="match status" value="1"/>
</dbReference>
<dbReference type="PANTHER" id="PTHR46481:SF10">
    <property type="entry name" value="ZINC FINGER BED DOMAIN-CONTAINING PROTEIN 39"/>
    <property type="match status" value="1"/>
</dbReference>
<feature type="domain" description="HAT C-terminal dimerisation" evidence="6">
    <location>
        <begin position="2"/>
        <end position="80"/>
    </location>
</feature>
<dbReference type="OrthoDB" id="2678088at2759"/>
<evidence type="ECO:0000256" key="1">
    <source>
        <dbReference type="ARBA" id="ARBA00004123"/>
    </source>
</evidence>
<keyword evidence="2" id="KW-0479">Metal-binding</keyword>
<dbReference type="Proteomes" id="UP000054485">
    <property type="component" value="Unassembled WGS sequence"/>
</dbReference>
<evidence type="ECO:0000313" key="7">
    <source>
        <dbReference type="EMBL" id="KIK31887.1"/>
    </source>
</evidence>
<name>A0A0D0ACC6_9AGAM</name>
<proteinExistence type="predicted"/>
<reference evidence="7 8" key="1">
    <citation type="submission" date="2014-04" db="EMBL/GenBank/DDBJ databases">
        <authorList>
            <consortium name="DOE Joint Genome Institute"/>
            <person name="Kuo A."/>
            <person name="Ruytinx J."/>
            <person name="Rineau F."/>
            <person name="Colpaert J."/>
            <person name="Kohler A."/>
            <person name="Nagy L.G."/>
            <person name="Floudas D."/>
            <person name="Copeland A."/>
            <person name="Barry K.W."/>
            <person name="Cichocki N."/>
            <person name="Veneault-Fourrey C."/>
            <person name="LaButti K."/>
            <person name="Lindquist E.A."/>
            <person name="Lipzen A."/>
            <person name="Lundell T."/>
            <person name="Morin E."/>
            <person name="Murat C."/>
            <person name="Sun H."/>
            <person name="Tunlid A."/>
            <person name="Henrissat B."/>
            <person name="Grigoriev I.V."/>
            <person name="Hibbett D.S."/>
            <person name="Martin F."/>
            <person name="Nordberg H.P."/>
            <person name="Cantor M.N."/>
            <person name="Hua S.X."/>
        </authorList>
    </citation>
    <scope>NUCLEOTIDE SEQUENCE [LARGE SCALE GENOMIC DNA]</scope>
    <source>
        <strain evidence="7 8">UH-Slu-Lm8-n1</strain>
    </source>
</reference>